<dbReference type="AlphaFoldDB" id="A0A8B6CMS0"/>
<accession>A0A8B6CMS0</accession>
<sequence>MSVAVLSESRLKFISAHHKPEYDNKYEVENAIGTYLVRFVGGCGIKCVSNTRCLSYFYNHLTGMCILHSDSFTYTVMSSSAKGWNFYLSQERFMSECSLGGGTCDELDSCDGAHSTGGCSYSSNAVCCFDKSYGRDGVWPGYYVHYGVQYSWSMSIQFDRNSITGGGSDSVGTFTIDGSLNPLSKDINFVKAYTSHNVSYTGQVTVDVCTMYGQYTVGSTTGAFNMTICT</sequence>
<comment type="caution">
    <text evidence="1">The sequence shown here is derived from an EMBL/GenBank/DDBJ whole genome shotgun (WGS) entry which is preliminary data.</text>
</comment>
<proteinExistence type="predicted"/>
<evidence type="ECO:0000313" key="1">
    <source>
        <dbReference type="EMBL" id="VDI07450.1"/>
    </source>
</evidence>
<keyword evidence="2" id="KW-1185">Reference proteome</keyword>
<name>A0A8B6CMS0_MYTGA</name>
<dbReference type="Proteomes" id="UP000596742">
    <property type="component" value="Unassembled WGS sequence"/>
</dbReference>
<dbReference type="EMBL" id="UYJE01002054">
    <property type="protein sequence ID" value="VDI07450.1"/>
    <property type="molecule type" value="Genomic_DNA"/>
</dbReference>
<reference evidence="1" key="1">
    <citation type="submission" date="2018-11" db="EMBL/GenBank/DDBJ databases">
        <authorList>
            <person name="Alioto T."/>
            <person name="Alioto T."/>
        </authorList>
    </citation>
    <scope>NUCLEOTIDE SEQUENCE</scope>
</reference>
<evidence type="ECO:0008006" key="3">
    <source>
        <dbReference type="Google" id="ProtNLM"/>
    </source>
</evidence>
<gene>
    <name evidence="1" type="ORF">MGAL_10B040507</name>
</gene>
<evidence type="ECO:0000313" key="2">
    <source>
        <dbReference type="Proteomes" id="UP000596742"/>
    </source>
</evidence>
<organism evidence="1 2">
    <name type="scientific">Mytilus galloprovincialis</name>
    <name type="common">Mediterranean mussel</name>
    <dbReference type="NCBI Taxonomy" id="29158"/>
    <lineage>
        <taxon>Eukaryota</taxon>
        <taxon>Metazoa</taxon>
        <taxon>Spiralia</taxon>
        <taxon>Lophotrochozoa</taxon>
        <taxon>Mollusca</taxon>
        <taxon>Bivalvia</taxon>
        <taxon>Autobranchia</taxon>
        <taxon>Pteriomorphia</taxon>
        <taxon>Mytilida</taxon>
        <taxon>Mytiloidea</taxon>
        <taxon>Mytilidae</taxon>
        <taxon>Mytilinae</taxon>
        <taxon>Mytilus</taxon>
    </lineage>
</organism>
<dbReference type="OrthoDB" id="10016170at2759"/>
<protein>
    <recommendedName>
        <fullName evidence="3">Apple domain-containing protein</fullName>
    </recommendedName>
</protein>